<proteinExistence type="predicted"/>
<dbReference type="NCBIfam" id="TIGR01451">
    <property type="entry name" value="B_ant_repeat"/>
    <property type="match status" value="1"/>
</dbReference>
<feature type="signal peptide" evidence="1">
    <location>
        <begin position="1"/>
        <end position="35"/>
    </location>
</feature>
<reference evidence="3 4" key="1">
    <citation type="submission" date="2019-07" db="EMBL/GenBank/DDBJ databases">
        <title>Lentzea xizangensis sp. nov., isolated from Qinghai-Tibetan Plateau Soils.</title>
        <authorList>
            <person name="Huang J."/>
        </authorList>
    </citation>
    <scope>NUCLEOTIDE SEQUENCE [LARGE SCALE GENOMIC DNA]</scope>
    <source>
        <strain evidence="3 4">FXJ1.1311</strain>
    </source>
</reference>
<evidence type="ECO:0000256" key="1">
    <source>
        <dbReference type="SAM" id="SignalP"/>
    </source>
</evidence>
<dbReference type="OrthoDB" id="3225333at2"/>
<dbReference type="PANTHER" id="PTHR34819:SF3">
    <property type="entry name" value="CELL SURFACE PROTEIN"/>
    <property type="match status" value="1"/>
</dbReference>
<organism evidence="3 4">
    <name type="scientific">Lentzea tibetensis</name>
    <dbReference type="NCBI Taxonomy" id="2591470"/>
    <lineage>
        <taxon>Bacteria</taxon>
        <taxon>Bacillati</taxon>
        <taxon>Actinomycetota</taxon>
        <taxon>Actinomycetes</taxon>
        <taxon>Pseudonocardiales</taxon>
        <taxon>Pseudonocardiaceae</taxon>
        <taxon>Lentzea</taxon>
    </lineage>
</organism>
<keyword evidence="4" id="KW-1185">Reference proteome</keyword>
<dbReference type="EMBL" id="VOBR01000025">
    <property type="protein sequence ID" value="TWP47558.1"/>
    <property type="molecule type" value="Genomic_DNA"/>
</dbReference>
<dbReference type="Proteomes" id="UP000316639">
    <property type="component" value="Unassembled WGS sequence"/>
</dbReference>
<dbReference type="AlphaFoldDB" id="A0A563EM41"/>
<feature type="domain" description="DUF11" evidence="2">
    <location>
        <begin position="697"/>
        <end position="819"/>
    </location>
</feature>
<feature type="domain" description="DUF11" evidence="2">
    <location>
        <begin position="569"/>
        <end position="689"/>
    </location>
</feature>
<dbReference type="InterPro" id="IPR006311">
    <property type="entry name" value="TAT_signal"/>
</dbReference>
<dbReference type="SUPFAM" id="SSF55486">
    <property type="entry name" value="Metalloproteases ('zincins'), catalytic domain"/>
    <property type="match status" value="1"/>
</dbReference>
<dbReference type="InterPro" id="IPR001434">
    <property type="entry name" value="OmcB-like_DUF11"/>
</dbReference>
<sequence length="932" mass="97025">MLKRRSSTRGMRRVLALSLLTALAAALAVVAPAHAVVLVKATVTIHNIWEVNCDDNDGVLGDSCGNDYYAKVFFPGSEQVSPRAPDDRTDVEPNWQLSANIDRDLATVPIRIQLWDHDSTSGDDLIDIAPGDSNLDINLNPRNGDFSGDVPRPNIGYATGSGDDSAAIFFTVTFGETTDFDRDGLHDGLERSGVAIDKAGNFPQFGDLRALGSNPCRPTILVEVDFMNGPDANGDGNPDYNHRPSDAAVAELTTMFDNGELGADAPRCPYLGGDTRTGAQLIMVRDDLLPLTDGVDWDSGPMTGEAIRNANFDAKLRPYFHYSLWNHNQPNTATGVNTSSGFCCSNSGKDVLVSLGSWTGGVGTTREQSGTFAHELGHALGLGHGGDQGINCKPNYRSVMSYVYQTTGLPDDFLPAPTVDLNGDGLVDNRDKLRLDYSRNQDFTLNENDLHESIGVAGHGEEFFWDGDNNSATPWKRARGGTPIDWNDNGTIEQTGISADINAMSISGDQGCPNASPGQALTGHHDWANLKFKGPLLPPSAGVPSDHETTKENADYVTKQVRAAMSVADLSVGVTDSPDPVGAGTQLTYMLSVTNHAPINSAHKTVLTQTLPSQVTFASASAGCSSAGGTVTCQLGELAPGQSVSRTVTVNVPASLVSDNGGPLDITSSAKVGHDGPDLVPANDTASASTRVIAIADLSVTKTADRPSGTAGDAVKYTITVGSTGPSVAGEVAVTDDLPDPAEGAFTGATASDGGTCALTPSGDLGCTWPGALAPGETRTATVTTVVTDTGVAPSLTDRASVTFDGTDPVAENNAAAVTTAVIKAPTAIAARPATATVRIGPDLGVHVYIGELSATLTRTDTGKPVVGRDLTFTANNGQRLCVSKTDANGVAVCRGVITSLPALLSLGYKVTSTEDGRYLASSGKAGLIRIN</sequence>
<evidence type="ECO:0000313" key="3">
    <source>
        <dbReference type="EMBL" id="TWP47558.1"/>
    </source>
</evidence>
<evidence type="ECO:0000313" key="4">
    <source>
        <dbReference type="Proteomes" id="UP000316639"/>
    </source>
</evidence>
<dbReference type="InterPro" id="IPR047589">
    <property type="entry name" value="DUF11_rpt"/>
</dbReference>
<dbReference type="InterPro" id="IPR051172">
    <property type="entry name" value="Chlamydia_OmcB"/>
</dbReference>
<evidence type="ECO:0000259" key="2">
    <source>
        <dbReference type="Pfam" id="PF01345"/>
    </source>
</evidence>
<dbReference type="GO" id="GO:0008237">
    <property type="term" value="F:metallopeptidase activity"/>
    <property type="evidence" value="ECO:0007669"/>
    <property type="project" value="InterPro"/>
</dbReference>
<dbReference type="Gene3D" id="3.40.390.10">
    <property type="entry name" value="Collagenase (Catalytic Domain)"/>
    <property type="match status" value="1"/>
</dbReference>
<name>A0A563EM41_9PSEU</name>
<feature type="chain" id="PRO_5022006647" evidence="1">
    <location>
        <begin position="36"/>
        <end position="932"/>
    </location>
</feature>
<dbReference type="CDD" id="cd00030">
    <property type="entry name" value="C2"/>
    <property type="match status" value="1"/>
</dbReference>
<dbReference type="InterPro" id="IPR024079">
    <property type="entry name" value="MetalloPept_cat_dom_sf"/>
</dbReference>
<dbReference type="PROSITE" id="PS51318">
    <property type="entry name" value="TAT"/>
    <property type="match status" value="1"/>
</dbReference>
<keyword evidence="1" id="KW-0732">Signal</keyword>
<dbReference type="PANTHER" id="PTHR34819">
    <property type="entry name" value="LARGE CYSTEINE-RICH PERIPLASMIC PROTEIN OMCB"/>
    <property type="match status" value="1"/>
</dbReference>
<protein>
    <submittedName>
        <fullName evidence="3">DUF11 domain-containing protein</fullName>
    </submittedName>
</protein>
<comment type="caution">
    <text evidence="3">The sequence shown here is derived from an EMBL/GenBank/DDBJ whole genome shotgun (WGS) entry which is preliminary data.</text>
</comment>
<accession>A0A563EM41</accession>
<dbReference type="Pfam" id="PF01345">
    <property type="entry name" value="DUF11"/>
    <property type="match status" value="2"/>
</dbReference>
<gene>
    <name evidence="3" type="ORF">FKR81_31865</name>
</gene>